<proteinExistence type="predicted"/>
<feature type="domain" description="Choice-of-anchor I" evidence="2">
    <location>
        <begin position="68"/>
        <end position="356"/>
    </location>
</feature>
<dbReference type="SUPFAM" id="SSF51004">
    <property type="entry name" value="C-terminal (heme d1) domain of cytochrome cd1-nitrite reductase"/>
    <property type="match status" value="1"/>
</dbReference>
<reference evidence="3 4" key="1">
    <citation type="submission" date="2018-08" db="EMBL/GenBank/DDBJ databases">
        <title>Comamonas testosteroni strain SWCO2.</title>
        <authorList>
            <person name="Jiang N."/>
            <person name="Zhang X.Z."/>
        </authorList>
    </citation>
    <scope>NUCLEOTIDE SEQUENCE [LARGE SCALE GENOMIC DNA]</scope>
    <source>
        <strain evidence="3 4">SWCO2</strain>
    </source>
</reference>
<dbReference type="NCBIfam" id="NF038117">
    <property type="entry name" value="choice_anch_I"/>
    <property type="match status" value="1"/>
</dbReference>
<dbReference type="Gene3D" id="2.130.10.10">
    <property type="entry name" value="YVTN repeat-like/Quinoprotein amine dehydrogenase"/>
    <property type="match status" value="2"/>
</dbReference>
<sequence>MTSAKTLSQHLLISIIAAAALAACGGGDSTPTPPIAETPAPAPAPEKTPATLTLEKIGSYQSGIFLQSAAEIPAFDPVTKRGFVVNAQKGALDVLDMSNPAAPRLIASLDATKLSLGAGASVNSVAVHGSVVAVAVQAKLKTDNGAVALFSTDTLSLLAEAPVGALPDMLTFTPDGKTLLVANEGEPSDDYQIDPEGSISIIDVSTPAKPVVRTADFKAFNSQKAALLAKGVRIFGPTADGKSTTEVAKDLEPEYIAVAPDGKTAWVTLQENNALAIVDIASARVTDVVALGYKDHSLAANALDFADSDGKNAVINITTAAGVYGMYQPDSIAAYKAADGATYLVTANEGDARAWGEGNKAYFGSAADKTTGAAAKAGDVTKGFVEEFRIKHLVHKDGFLRRAGDDLPAHLAQLGQGAYLNPAVFGWCGAVAGDPKTCRDDDQLGRLKVTWTMGYQTDSSGAPVKDSKGYLTYDRLYAYGGRSISIWDASGKQVWDSGSAIEKFIASPECKLGSKRDIACATYFNTGHDETARLDARSSAKGPEPEGLTVGQIGDKTFVFVGLERMGGVLVFDITNPKAPKQVDYLNTRENWTTAIDATTPPAGAALNALGDLGPEGLHFIAASKSPNGKPLLMVGNEVSGTTTIFQLNLTY</sequence>
<dbReference type="InterPro" id="IPR015943">
    <property type="entry name" value="WD40/YVTN_repeat-like_dom_sf"/>
</dbReference>
<dbReference type="PROSITE" id="PS51257">
    <property type="entry name" value="PROKAR_LIPOPROTEIN"/>
    <property type="match status" value="1"/>
</dbReference>
<dbReference type="Proteomes" id="UP000261948">
    <property type="component" value="Unassembled WGS sequence"/>
</dbReference>
<dbReference type="EMBL" id="QURR01000010">
    <property type="protein sequence ID" value="RGE45211.1"/>
    <property type="molecule type" value="Genomic_DNA"/>
</dbReference>
<organism evidence="3 4">
    <name type="scientific">Comamonas testosteroni</name>
    <name type="common">Pseudomonas testosteroni</name>
    <dbReference type="NCBI Taxonomy" id="285"/>
    <lineage>
        <taxon>Bacteria</taxon>
        <taxon>Pseudomonadati</taxon>
        <taxon>Pseudomonadota</taxon>
        <taxon>Betaproteobacteria</taxon>
        <taxon>Burkholderiales</taxon>
        <taxon>Comamonadaceae</taxon>
        <taxon>Comamonas</taxon>
    </lineage>
</organism>
<name>A0A373FM21_COMTE</name>
<feature type="signal peptide" evidence="1">
    <location>
        <begin position="1"/>
        <end position="22"/>
    </location>
</feature>
<keyword evidence="1" id="KW-0732">Signal</keyword>
<accession>A0A373FM21</accession>
<dbReference type="InterPro" id="IPR055188">
    <property type="entry name" value="Choice_anch_I"/>
</dbReference>
<dbReference type="PANTHER" id="PTHR46928">
    <property type="entry name" value="MESENCHYME-SPECIFIC CELL SURFACE GLYCOPROTEIN"/>
    <property type="match status" value="1"/>
</dbReference>
<evidence type="ECO:0000313" key="3">
    <source>
        <dbReference type="EMBL" id="RGE45211.1"/>
    </source>
</evidence>
<dbReference type="Pfam" id="PF22494">
    <property type="entry name" value="choice_anch_I"/>
    <property type="match status" value="2"/>
</dbReference>
<dbReference type="OrthoDB" id="8674919at2"/>
<dbReference type="AlphaFoldDB" id="A0A373FM21"/>
<comment type="caution">
    <text evidence="3">The sequence shown here is derived from an EMBL/GenBank/DDBJ whole genome shotgun (WGS) entry which is preliminary data.</text>
</comment>
<protein>
    <submittedName>
        <fullName evidence="3">Alkaline phosphatase</fullName>
    </submittedName>
</protein>
<dbReference type="InterPro" id="IPR052956">
    <property type="entry name" value="Mesenchyme-surface_protein"/>
</dbReference>
<evidence type="ECO:0000313" key="4">
    <source>
        <dbReference type="Proteomes" id="UP000261948"/>
    </source>
</evidence>
<evidence type="ECO:0000259" key="2">
    <source>
        <dbReference type="Pfam" id="PF22494"/>
    </source>
</evidence>
<feature type="domain" description="Choice-of-anchor I" evidence="2">
    <location>
        <begin position="440"/>
        <end position="647"/>
    </location>
</feature>
<keyword evidence="4" id="KW-1185">Reference proteome</keyword>
<dbReference type="InterPro" id="IPR011048">
    <property type="entry name" value="Haem_d1_sf"/>
</dbReference>
<feature type="chain" id="PRO_5016813218" evidence="1">
    <location>
        <begin position="23"/>
        <end position="652"/>
    </location>
</feature>
<dbReference type="PANTHER" id="PTHR46928:SF1">
    <property type="entry name" value="MESENCHYME-SPECIFIC CELL SURFACE GLYCOPROTEIN"/>
    <property type="match status" value="1"/>
</dbReference>
<gene>
    <name evidence="3" type="ORF">DZC30_09630</name>
</gene>
<evidence type="ECO:0000256" key="1">
    <source>
        <dbReference type="SAM" id="SignalP"/>
    </source>
</evidence>